<comment type="caution">
    <text evidence="2">The sequence shown here is derived from an EMBL/GenBank/DDBJ whole genome shotgun (WGS) entry which is preliminary data.</text>
</comment>
<evidence type="ECO:0000256" key="1">
    <source>
        <dbReference type="SAM" id="SignalP"/>
    </source>
</evidence>
<reference evidence="2 3" key="1">
    <citation type="submission" date="2024-03" db="EMBL/GenBank/DDBJ databases">
        <title>Aquirufa genome sequencing.</title>
        <authorList>
            <person name="Pitt A."/>
            <person name="Hahn M.W."/>
        </authorList>
    </citation>
    <scope>NUCLEOTIDE SEQUENCE [LARGE SCALE GENOMIC DNA]</scope>
    <source>
        <strain evidence="2 3">HETE-83D</strain>
    </source>
</reference>
<dbReference type="Gene3D" id="2.60.120.200">
    <property type="match status" value="1"/>
</dbReference>
<dbReference type="InterPro" id="IPR013320">
    <property type="entry name" value="ConA-like_dom_sf"/>
</dbReference>
<proteinExistence type="predicted"/>
<evidence type="ECO:0000313" key="3">
    <source>
        <dbReference type="Proteomes" id="UP001598019"/>
    </source>
</evidence>
<evidence type="ECO:0000313" key="2">
    <source>
        <dbReference type="EMBL" id="MFD3407094.1"/>
    </source>
</evidence>
<dbReference type="Proteomes" id="UP001598019">
    <property type="component" value="Unassembled WGS sequence"/>
</dbReference>
<dbReference type="RefSeq" id="WP_377979561.1">
    <property type="nucleotide sequence ID" value="NZ_JBBKXX010000001.1"/>
</dbReference>
<sequence>MNRIALIFTLVLVTSFASQAQNMSPIAHYKFNGDVNDDSPNGNHGRIIGFLEPVEDRFGNKNGAFYFSGNGNSFIEIPSSPTLESPETQITIAGWFKLKSHSYSNYWLTMICKGNEPEETSLNPQYRFQVSQNYKSQLSTCSPDIAQGYSVVSLNSEAIFCDTEFMSHKFEPDTWHFYAITFNGDEVITFYDGIKTVQFPFNSALTPNSSPLYIGRDNPGITDDFRGALDDIRIYNRTLSELEIYNIYTETSLESFDNGIRKRINNIGKQFKTSEE</sequence>
<dbReference type="SUPFAM" id="SSF49899">
    <property type="entry name" value="Concanavalin A-like lectins/glucanases"/>
    <property type="match status" value="1"/>
</dbReference>
<name>A0ABW6DEI5_9BACT</name>
<dbReference type="Pfam" id="PF13385">
    <property type="entry name" value="Laminin_G_3"/>
    <property type="match status" value="1"/>
</dbReference>
<keyword evidence="1" id="KW-0732">Signal</keyword>
<gene>
    <name evidence="2" type="ORF">SKC37_00370</name>
</gene>
<feature type="signal peptide" evidence="1">
    <location>
        <begin position="1"/>
        <end position="20"/>
    </location>
</feature>
<organism evidence="2 3">
    <name type="scientific">Aquirufa esocilacus</name>
    <dbReference type="NCBI Taxonomy" id="3096513"/>
    <lineage>
        <taxon>Bacteria</taxon>
        <taxon>Pseudomonadati</taxon>
        <taxon>Bacteroidota</taxon>
        <taxon>Cytophagia</taxon>
        <taxon>Cytophagales</taxon>
        <taxon>Flectobacillaceae</taxon>
        <taxon>Aquirufa</taxon>
    </lineage>
</organism>
<accession>A0ABW6DEI5</accession>
<keyword evidence="3" id="KW-1185">Reference proteome</keyword>
<protein>
    <submittedName>
        <fullName evidence="2">LamG domain-containing protein</fullName>
    </submittedName>
</protein>
<dbReference type="EMBL" id="JBBKXX010000001">
    <property type="protein sequence ID" value="MFD3407094.1"/>
    <property type="molecule type" value="Genomic_DNA"/>
</dbReference>
<feature type="chain" id="PRO_5046362486" evidence="1">
    <location>
        <begin position="21"/>
        <end position="276"/>
    </location>
</feature>